<dbReference type="PANTHER" id="PTHR33404:SF3">
    <property type="entry name" value="NMDA RECEPTOR SUBUNIT EPSILON-1, PUTATIVE (DUF3598)-RELATED"/>
    <property type="match status" value="1"/>
</dbReference>
<reference evidence="3 4" key="1">
    <citation type="submission" date="2018-10" db="EMBL/GenBank/DDBJ databases">
        <title>A high-quality apple genome assembly.</title>
        <authorList>
            <person name="Hu J."/>
        </authorList>
    </citation>
    <scope>NUCLEOTIDE SEQUENCE [LARGE SCALE GENOMIC DNA]</scope>
    <source>
        <strain evidence="4">cv. HFTH1</strain>
        <tissue evidence="3">Young leaf</tissue>
    </source>
</reference>
<dbReference type="FunFam" id="2.40.128.20:FF:000017">
    <property type="entry name" value="OsWRKY4 family protein"/>
    <property type="match status" value="1"/>
</dbReference>
<dbReference type="AlphaFoldDB" id="A0A498J6X2"/>
<dbReference type="FunFam" id="2.40.128.20:FF:000013">
    <property type="entry name" value="OsWRKY4 family protein"/>
    <property type="match status" value="1"/>
</dbReference>
<dbReference type="Proteomes" id="UP000290289">
    <property type="component" value="Chromosome 9"/>
</dbReference>
<dbReference type="STRING" id="3750.A0A498J6X2"/>
<dbReference type="Gene3D" id="2.40.128.20">
    <property type="match status" value="2"/>
</dbReference>
<dbReference type="InterPro" id="IPR048378">
    <property type="entry name" value="BFA1-like_C"/>
</dbReference>
<dbReference type="PANTHER" id="PTHR33404">
    <property type="entry name" value="CELL DIVISION TOPOLOGICAL SPECIFICITY FACTOR HOMOLOG, CHLOROPLASTIC"/>
    <property type="match status" value="1"/>
</dbReference>
<evidence type="ECO:0000259" key="1">
    <source>
        <dbReference type="Pfam" id="PF12204"/>
    </source>
</evidence>
<evidence type="ECO:0000313" key="4">
    <source>
        <dbReference type="Proteomes" id="UP000290289"/>
    </source>
</evidence>
<evidence type="ECO:0000313" key="3">
    <source>
        <dbReference type="EMBL" id="RXH89592.1"/>
    </source>
</evidence>
<sequence length="536" mass="60359">MEEISTIRFNPSFISSRLNVLSLRCTKMRKEALLILLDGLRHLQVLNISHCLVIEISPPSYYDEILDKLDPVILNMSARLQRFTTCMQLDHCIMCQRIRVDLLGIIKWYKYEEGLWKQDENPPTFAFMASTFCYSLSLPPIPNPRSLNKVQLLPTNLHTPNPFSRPISTIRSPLIRASNSSSSTSVQDKARKPSEEAMSIDNLRRFVKLNVGNWQGSFFQFDTVGNLLHKVNTKLAASSYGEGELISLIQTLYIMQAPSSTSFSELDDEVEWAEYKIKETNMFTVDKYQQIGFFPDEKAFSLRYQTAGMLETVLRQGVLGDDDTGEESPKNLKLPSRRPAIVCESCLHSLDKDMRIRAFHIMDPKGIIEMIVIFLEERGDGAVLPPALDNNVENTDRIVPFLGTWKGHSVTKRSGVYGSTTAEADTVATLEMDDKGQVIQGITSTSAAGDVTTNVPWTGIKLDNLITFNGGYQMTLLPGGMYMGCPCDVGNNVAESLSFHLEFCWLEGPAKRQRLVRTYDVEGQAVSTTYFYETRM</sequence>
<feature type="domain" description="DUF3598" evidence="1">
    <location>
        <begin position="201"/>
        <end position="379"/>
    </location>
</feature>
<dbReference type="InterPro" id="IPR022017">
    <property type="entry name" value="BFA1-like_DUF3598"/>
</dbReference>
<keyword evidence="4" id="KW-1185">Reference proteome</keyword>
<gene>
    <name evidence="3" type="ORF">DVH24_031949</name>
</gene>
<dbReference type="InterPro" id="IPR012674">
    <property type="entry name" value="Calycin"/>
</dbReference>
<dbReference type="SUPFAM" id="SSF50814">
    <property type="entry name" value="Lipocalins"/>
    <property type="match status" value="2"/>
</dbReference>
<name>A0A498J6X2_MALDO</name>
<dbReference type="EMBL" id="RDQH01000335">
    <property type="protein sequence ID" value="RXH89592.1"/>
    <property type="molecule type" value="Genomic_DNA"/>
</dbReference>
<feature type="domain" description="Biogenesis factor required for ATP synthase 1-like C-terminal" evidence="2">
    <location>
        <begin position="401"/>
        <end position="536"/>
    </location>
</feature>
<organism evidence="3 4">
    <name type="scientific">Malus domestica</name>
    <name type="common">Apple</name>
    <name type="synonym">Pyrus malus</name>
    <dbReference type="NCBI Taxonomy" id="3750"/>
    <lineage>
        <taxon>Eukaryota</taxon>
        <taxon>Viridiplantae</taxon>
        <taxon>Streptophyta</taxon>
        <taxon>Embryophyta</taxon>
        <taxon>Tracheophyta</taxon>
        <taxon>Spermatophyta</taxon>
        <taxon>Magnoliopsida</taxon>
        <taxon>eudicotyledons</taxon>
        <taxon>Gunneridae</taxon>
        <taxon>Pentapetalae</taxon>
        <taxon>rosids</taxon>
        <taxon>fabids</taxon>
        <taxon>Rosales</taxon>
        <taxon>Rosaceae</taxon>
        <taxon>Amygdaloideae</taxon>
        <taxon>Maleae</taxon>
        <taxon>Malus</taxon>
    </lineage>
</organism>
<evidence type="ECO:0000259" key="2">
    <source>
        <dbReference type="Pfam" id="PF21053"/>
    </source>
</evidence>
<dbReference type="Pfam" id="PF21053">
    <property type="entry name" value="BFA1_C"/>
    <property type="match status" value="1"/>
</dbReference>
<dbReference type="GO" id="GO:0010020">
    <property type="term" value="P:chloroplast fission"/>
    <property type="evidence" value="ECO:0007669"/>
    <property type="project" value="TreeGrafter"/>
</dbReference>
<proteinExistence type="predicted"/>
<comment type="caution">
    <text evidence="3">The sequence shown here is derived from an EMBL/GenBank/DDBJ whole genome shotgun (WGS) entry which is preliminary data.</text>
</comment>
<dbReference type="Pfam" id="PF12204">
    <property type="entry name" value="DUF3598_N"/>
    <property type="match status" value="1"/>
</dbReference>
<accession>A0A498J6X2</accession>
<protein>
    <submittedName>
        <fullName evidence="3">Uncharacterized protein</fullName>
    </submittedName>
</protein>